<dbReference type="Gene3D" id="1.20.1250.20">
    <property type="entry name" value="MFS general substrate transporter like domains"/>
    <property type="match status" value="1"/>
</dbReference>
<evidence type="ECO:0000313" key="9">
    <source>
        <dbReference type="Proteomes" id="UP001595379"/>
    </source>
</evidence>
<dbReference type="CDD" id="cd06173">
    <property type="entry name" value="MFS_MefA_like"/>
    <property type="match status" value="1"/>
</dbReference>
<comment type="caution">
    <text evidence="8">The sequence shown here is derived from an EMBL/GenBank/DDBJ whole genome shotgun (WGS) entry which is preliminary data.</text>
</comment>
<evidence type="ECO:0000256" key="1">
    <source>
        <dbReference type="ARBA" id="ARBA00004651"/>
    </source>
</evidence>
<dbReference type="Pfam" id="PF07690">
    <property type="entry name" value="MFS_1"/>
    <property type="match status" value="1"/>
</dbReference>
<keyword evidence="6 7" id="KW-0472">Membrane</keyword>
<feature type="transmembrane region" description="Helical" evidence="7">
    <location>
        <begin position="176"/>
        <end position="194"/>
    </location>
</feature>
<keyword evidence="5 7" id="KW-1133">Transmembrane helix</keyword>
<feature type="transmembrane region" description="Helical" evidence="7">
    <location>
        <begin position="266"/>
        <end position="287"/>
    </location>
</feature>
<keyword evidence="3" id="KW-1003">Cell membrane</keyword>
<feature type="transmembrane region" description="Helical" evidence="7">
    <location>
        <begin position="149"/>
        <end position="170"/>
    </location>
</feature>
<evidence type="ECO:0000256" key="4">
    <source>
        <dbReference type="ARBA" id="ARBA00022692"/>
    </source>
</evidence>
<protein>
    <submittedName>
        <fullName evidence="8">MFS transporter</fullName>
    </submittedName>
</protein>
<evidence type="ECO:0000256" key="2">
    <source>
        <dbReference type="ARBA" id="ARBA00022448"/>
    </source>
</evidence>
<evidence type="ECO:0000256" key="6">
    <source>
        <dbReference type="ARBA" id="ARBA00023136"/>
    </source>
</evidence>
<dbReference type="SUPFAM" id="SSF103473">
    <property type="entry name" value="MFS general substrate transporter"/>
    <property type="match status" value="1"/>
</dbReference>
<feature type="transmembrane region" description="Helical" evidence="7">
    <location>
        <begin position="52"/>
        <end position="74"/>
    </location>
</feature>
<accession>A0ABV7A146</accession>
<dbReference type="InterPro" id="IPR036259">
    <property type="entry name" value="MFS_trans_sf"/>
</dbReference>
<dbReference type="InterPro" id="IPR011701">
    <property type="entry name" value="MFS"/>
</dbReference>
<reference evidence="9" key="1">
    <citation type="journal article" date="2019" name="Int. J. Syst. Evol. Microbiol.">
        <title>The Global Catalogue of Microorganisms (GCM) 10K type strain sequencing project: providing services to taxonomists for standard genome sequencing and annotation.</title>
        <authorList>
            <consortium name="The Broad Institute Genomics Platform"/>
            <consortium name="The Broad Institute Genome Sequencing Center for Infectious Disease"/>
            <person name="Wu L."/>
            <person name="Ma J."/>
        </authorList>
    </citation>
    <scope>NUCLEOTIDE SEQUENCE [LARGE SCALE GENOMIC DNA]</scope>
    <source>
        <strain evidence="9">KCTC 52487</strain>
    </source>
</reference>
<dbReference type="Proteomes" id="UP001595379">
    <property type="component" value="Unassembled WGS sequence"/>
</dbReference>
<evidence type="ECO:0000256" key="3">
    <source>
        <dbReference type="ARBA" id="ARBA00022475"/>
    </source>
</evidence>
<dbReference type="EMBL" id="JBHRSV010000028">
    <property type="protein sequence ID" value="MFC2927358.1"/>
    <property type="molecule type" value="Genomic_DNA"/>
</dbReference>
<sequence>MSARIALNLLGQRRYLPLLVAQALGAFNDNFFRYALVTLVAYQGMTVMDLPSAVLVPIAASLFTLPIFLFSAMAGRVSDVFDRTRVLRFTKFAEIWLMILAGAGFLLENPWLLMGTLFLMGAQSAFFAPAKNAALPTLLAPQELVPGNALISGSLNMAVLLGVGFGTVLIERTAGPEIVAAILVAIAVIGWLAARALPTTPAATPELKVSYNFVFETIRVFGHALRAPDVLRPLIGAAWFWMLAASIVTLMPNFARDVLGADATVVLFFSALFTIGAAIGAVLCGTLSGNGDALPFSIAGAIGLVLFPLDVAWQTMGHPPVPADAVLVTSAEFIADSSNWRLIADLGLAAISAGLFVVPLQAMAQRRAPADKRGRLLAAGGILNAATATLGQATLAILALFGLPIPTAFLLIALVSSVFAVLTFWRWWIGHRGKNVTA</sequence>
<feature type="transmembrane region" description="Helical" evidence="7">
    <location>
        <begin position="234"/>
        <end position="254"/>
    </location>
</feature>
<gene>
    <name evidence="8" type="ORF">ACFOOR_14715</name>
</gene>
<feature type="transmembrane region" description="Helical" evidence="7">
    <location>
        <begin position="407"/>
        <end position="429"/>
    </location>
</feature>
<proteinExistence type="predicted"/>
<keyword evidence="4 7" id="KW-0812">Transmembrane</keyword>
<keyword evidence="9" id="KW-1185">Reference proteome</keyword>
<dbReference type="PANTHER" id="PTHR43266:SF2">
    <property type="entry name" value="MAJOR FACILITATOR SUPERFAMILY (MFS) PROFILE DOMAIN-CONTAINING PROTEIN"/>
    <property type="match status" value="1"/>
</dbReference>
<keyword evidence="2" id="KW-0813">Transport</keyword>
<evidence type="ECO:0000313" key="8">
    <source>
        <dbReference type="EMBL" id="MFC2927358.1"/>
    </source>
</evidence>
<evidence type="ECO:0000256" key="7">
    <source>
        <dbReference type="SAM" id="Phobius"/>
    </source>
</evidence>
<organism evidence="8 9">
    <name type="scientific">Hyphobacterium vulgare</name>
    <dbReference type="NCBI Taxonomy" id="1736751"/>
    <lineage>
        <taxon>Bacteria</taxon>
        <taxon>Pseudomonadati</taxon>
        <taxon>Pseudomonadota</taxon>
        <taxon>Alphaproteobacteria</taxon>
        <taxon>Maricaulales</taxon>
        <taxon>Maricaulaceae</taxon>
        <taxon>Hyphobacterium</taxon>
    </lineage>
</organism>
<name>A0ABV7A146_9PROT</name>
<feature type="transmembrane region" description="Helical" evidence="7">
    <location>
        <begin position="376"/>
        <end position="401"/>
    </location>
</feature>
<feature type="transmembrane region" description="Helical" evidence="7">
    <location>
        <begin position="342"/>
        <end position="364"/>
    </location>
</feature>
<dbReference type="PANTHER" id="PTHR43266">
    <property type="entry name" value="MACROLIDE-EFFLUX PROTEIN"/>
    <property type="match status" value="1"/>
</dbReference>
<comment type="subcellular location">
    <subcellularLocation>
        <location evidence="1">Cell membrane</location>
        <topology evidence="1">Multi-pass membrane protein</topology>
    </subcellularLocation>
</comment>
<evidence type="ECO:0000256" key="5">
    <source>
        <dbReference type="ARBA" id="ARBA00022989"/>
    </source>
</evidence>
<dbReference type="RefSeq" id="WP_343163343.1">
    <property type="nucleotide sequence ID" value="NZ_JBHRSV010000028.1"/>
</dbReference>